<dbReference type="PANTHER" id="PTHR46224:SF64">
    <property type="entry name" value="IQ MOTIF AND ANKYRIN REPEAT DOMAIN-CONTAINING PROTEIN 1"/>
    <property type="match status" value="1"/>
</dbReference>
<dbReference type="SUPFAM" id="SSF48403">
    <property type="entry name" value="Ankyrin repeat"/>
    <property type="match status" value="1"/>
</dbReference>
<dbReference type="Pfam" id="PF00023">
    <property type="entry name" value="Ank"/>
    <property type="match status" value="1"/>
</dbReference>
<feature type="repeat" description="ANK" evidence="1">
    <location>
        <begin position="170"/>
        <end position="202"/>
    </location>
</feature>
<protein>
    <submittedName>
        <fullName evidence="2">Uncharacterized protein</fullName>
    </submittedName>
</protein>
<dbReference type="PANTHER" id="PTHR46224">
    <property type="entry name" value="ANKYRIN REPEAT FAMILY PROTEIN"/>
    <property type="match status" value="1"/>
</dbReference>
<keyword evidence="3" id="KW-1185">Reference proteome</keyword>
<dbReference type="Pfam" id="PF12796">
    <property type="entry name" value="Ank_2"/>
    <property type="match status" value="1"/>
</dbReference>
<keyword evidence="1" id="KW-0040">ANK repeat</keyword>
<organism evidence="2 3">
    <name type="scientific">Colletotrichum salicis</name>
    <dbReference type="NCBI Taxonomy" id="1209931"/>
    <lineage>
        <taxon>Eukaryota</taxon>
        <taxon>Fungi</taxon>
        <taxon>Dikarya</taxon>
        <taxon>Ascomycota</taxon>
        <taxon>Pezizomycotina</taxon>
        <taxon>Sordariomycetes</taxon>
        <taxon>Hypocreomycetidae</taxon>
        <taxon>Glomerellales</taxon>
        <taxon>Glomerellaceae</taxon>
        <taxon>Colletotrichum</taxon>
        <taxon>Colletotrichum acutatum species complex</taxon>
    </lineage>
</organism>
<dbReference type="SMART" id="SM00248">
    <property type="entry name" value="ANK"/>
    <property type="match status" value="4"/>
</dbReference>
<comment type="caution">
    <text evidence="2">The sequence shown here is derived from an EMBL/GenBank/DDBJ whole genome shotgun (WGS) entry which is preliminary data.</text>
</comment>
<evidence type="ECO:0000313" key="3">
    <source>
        <dbReference type="Proteomes" id="UP000070121"/>
    </source>
</evidence>
<dbReference type="InterPro" id="IPR036770">
    <property type="entry name" value="Ankyrin_rpt-contain_sf"/>
</dbReference>
<dbReference type="InterPro" id="IPR002110">
    <property type="entry name" value="Ankyrin_rpt"/>
</dbReference>
<gene>
    <name evidence="2" type="ORF">CSAL01_03844</name>
</gene>
<name>A0A135UMQ6_9PEZI</name>
<sequence>MPSKNPASGIVVLGITLDGKEWAKSCLELILEELHADGFDTLSLAAKYRRAELCVSLIELGSDPKRLLPSNASALEQAILGTNMTSVKELLKHGDDPNIDTRIRPLCQAVHHNGSEMVQLLIENEALLDGICSNCSFTCALEPAAYQNNRDAAEMLIKAWPTVDLRLYGEYDTALMAAAYSGSLDVAKLLIKHGADVNIKLEPSRFGGVLGAAFCGYGVMKMIPYLIEKAGANPNRIIEDLRERDPWISDSNKGSAYEISEWLFAKSYLNPEEVRGLAYNAYWNVLEPLIQLASWLLKDSRRSVRP</sequence>
<reference evidence="2 3" key="1">
    <citation type="submission" date="2014-02" db="EMBL/GenBank/DDBJ databases">
        <title>The genome sequence of Colletotrichum salicis CBS 607.94.</title>
        <authorList>
            <person name="Baroncelli R."/>
            <person name="Thon M.R."/>
        </authorList>
    </citation>
    <scope>NUCLEOTIDE SEQUENCE [LARGE SCALE GENOMIC DNA]</scope>
    <source>
        <strain evidence="2 3">CBS 607.94</strain>
    </source>
</reference>
<accession>A0A135UMQ6</accession>
<proteinExistence type="predicted"/>
<dbReference type="AlphaFoldDB" id="A0A135UMQ6"/>
<dbReference type="STRING" id="1209931.A0A135UMQ6"/>
<dbReference type="PROSITE" id="PS50088">
    <property type="entry name" value="ANK_REPEAT"/>
    <property type="match status" value="1"/>
</dbReference>
<dbReference type="EMBL" id="JFFI01001261">
    <property type="protein sequence ID" value="KXH61668.1"/>
    <property type="molecule type" value="Genomic_DNA"/>
</dbReference>
<dbReference type="PROSITE" id="PS50297">
    <property type="entry name" value="ANK_REP_REGION"/>
    <property type="match status" value="1"/>
</dbReference>
<evidence type="ECO:0000313" key="2">
    <source>
        <dbReference type="EMBL" id="KXH61668.1"/>
    </source>
</evidence>
<dbReference type="InterPro" id="IPR051616">
    <property type="entry name" value="Cul2-RING_E3_ligase_SR"/>
</dbReference>
<dbReference type="OrthoDB" id="7464126at2759"/>
<dbReference type="Proteomes" id="UP000070121">
    <property type="component" value="Unassembled WGS sequence"/>
</dbReference>
<dbReference type="Gene3D" id="1.25.40.20">
    <property type="entry name" value="Ankyrin repeat-containing domain"/>
    <property type="match status" value="1"/>
</dbReference>
<evidence type="ECO:0000256" key="1">
    <source>
        <dbReference type="PROSITE-ProRule" id="PRU00023"/>
    </source>
</evidence>